<feature type="region of interest" description="Disordered" evidence="1">
    <location>
        <begin position="95"/>
        <end position="114"/>
    </location>
</feature>
<dbReference type="OrthoDB" id="4008139at2759"/>
<organism evidence="2 3">
    <name type="scientific">[Candida] subhashii</name>
    <dbReference type="NCBI Taxonomy" id="561895"/>
    <lineage>
        <taxon>Eukaryota</taxon>
        <taxon>Fungi</taxon>
        <taxon>Dikarya</taxon>
        <taxon>Ascomycota</taxon>
        <taxon>Saccharomycotina</taxon>
        <taxon>Pichiomycetes</taxon>
        <taxon>Debaryomycetaceae</taxon>
        <taxon>Spathaspora</taxon>
    </lineage>
</organism>
<evidence type="ECO:0000313" key="3">
    <source>
        <dbReference type="Proteomes" id="UP000694255"/>
    </source>
</evidence>
<protein>
    <submittedName>
        <fullName evidence="2">Uncharacterized protein</fullName>
    </submittedName>
</protein>
<feature type="compositionally biased region" description="Low complexity" evidence="1">
    <location>
        <begin position="95"/>
        <end position="108"/>
    </location>
</feature>
<name>A0A8J5URD7_9ASCO</name>
<evidence type="ECO:0000313" key="2">
    <source>
        <dbReference type="EMBL" id="KAG7665461.1"/>
    </source>
</evidence>
<evidence type="ECO:0000256" key="1">
    <source>
        <dbReference type="SAM" id="MobiDB-lite"/>
    </source>
</evidence>
<reference evidence="2 3" key="1">
    <citation type="journal article" date="2021" name="DNA Res.">
        <title>Genome analysis of Candida subhashii reveals its hybrid nature and dual mitochondrial genome conformations.</title>
        <authorList>
            <person name="Mixao V."/>
            <person name="Hegedusova E."/>
            <person name="Saus E."/>
            <person name="Pryszcz L.P."/>
            <person name="Cillingova A."/>
            <person name="Nosek J."/>
            <person name="Gabaldon T."/>
        </authorList>
    </citation>
    <scope>NUCLEOTIDE SEQUENCE [LARGE SCALE GENOMIC DNA]</scope>
    <source>
        <strain evidence="2 3">CBS 10753</strain>
    </source>
</reference>
<keyword evidence="3" id="KW-1185">Reference proteome</keyword>
<dbReference type="RefSeq" id="XP_049265693.1">
    <property type="nucleotide sequence ID" value="XM_049404772.1"/>
</dbReference>
<dbReference type="GeneID" id="73467950"/>
<dbReference type="AlphaFoldDB" id="A0A8J5URD7"/>
<comment type="caution">
    <text evidence="2">The sequence shown here is derived from an EMBL/GenBank/DDBJ whole genome shotgun (WGS) entry which is preliminary data.</text>
</comment>
<accession>A0A8J5URD7</accession>
<sequence length="131" mass="15236">MFSKSGTNTPNPSSSINKIQYHEQLDETITWIKDWYSPNLSTDPLSQEDAMNDAVRLKGWYKTNINHKNSKNQLTYNPVDTLDLNQWRYYKEIDNTSTNIDNDSSTNETNDDNMEIDKELGSAIRFDDQFS</sequence>
<dbReference type="Proteomes" id="UP000694255">
    <property type="component" value="Unassembled WGS sequence"/>
</dbReference>
<dbReference type="EMBL" id="JAGSYN010000050">
    <property type="protein sequence ID" value="KAG7665461.1"/>
    <property type="molecule type" value="Genomic_DNA"/>
</dbReference>
<proteinExistence type="predicted"/>
<gene>
    <name evidence="2" type="ORF">J8A68_001149</name>
</gene>